<comment type="caution">
    <text evidence="1">The sequence shown here is derived from an EMBL/GenBank/DDBJ whole genome shotgun (WGS) entry which is preliminary data.</text>
</comment>
<name>A0ABU9W668_9MICO</name>
<gene>
    <name evidence="1" type="ORF">WJX64_13165</name>
</gene>
<dbReference type="RefSeq" id="WP_342114784.1">
    <property type="nucleotide sequence ID" value="NZ_JBCAUN010000002.1"/>
</dbReference>
<proteinExistence type="predicted"/>
<dbReference type="Proteomes" id="UP001425155">
    <property type="component" value="Unassembled WGS sequence"/>
</dbReference>
<sequence length="56" mass="6364">MDDLNGTATERLQQLARIDADDGDAAWLRAQLTSALGAWQDTEDELRLLREAREDY</sequence>
<dbReference type="EMBL" id="JBCLVG010000002">
    <property type="protein sequence ID" value="MEN1947503.1"/>
    <property type="molecule type" value="Genomic_DNA"/>
</dbReference>
<evidence type="ECO:0000313" key="2">
    <source>
        <dbReference type="Proteomes" id="UP001425155"/>
    </source>
</evidence>
<keyword evidence="2" id="KW-1185">Reference proteome</keyword>
<organism evidence="1 2">
    <name type="scientific">Leifsonia stereocauli</name>
    <dbReference type="NCBI Taxonomy" id="3134136"/>
    <lineage>
        <taxon>Bacteria</taxon>
        <taxon>Bacillati</taxon>
        <taxon>Actinomycetota</taxon>
        <taxon>Actinomycetes</taxon>
        <taxon>Micrococcales</taxon>
        <taxon>Microbacteriaceae</taxon>
        <taxon>Leifsonia</taxon>
    </lineage>
</organism>
<accession>A0ABU9W668</accession>
<protein>
    <submittedName>
        <fullName evidence="1">Uncharacterized protein</fullName>
    </submittedName>
</protein>
<reference evidence="1 2" key="1">
    <citation type="submission" date="2024-03" db="EMBL/GenBank/DDBJ databases">
        <title>YIM 134122 draft genome.</title>
        <authorList>
            <person name="Zuo S."/>
            <person name="Xiong L."/>
        </authorList>
    </citation>
    <scope>NUCLEOTIDE SEQUENCE [LARGE SCALE GENOMIC DNA]</scope>
    <source>
        <strain evidence="1 2">YIM 134122</strain>
    </source>
</reference>
<evidence type="ECO:0000313" key="1">
    <source>
        <dbReference type="EMBL" id="MEN1947503.1"/>
    </source>
</evidence>